<dbReference type="CDD" id="cd04859">
    <property type="entry name" value="Prim_Pol"/>
    <property type="match status" value="1"/>
</dbReference>
<evidence type="ECO:0000313" key="2">
    <source>
        <dbReference type="EMBL" id="RLK58447.1"/>
    </source>
</evidence>
<organism evidence="2 3">
    <name type="scientific">Actinokineospora cianjurensis</name>
    <dbReference type="NCBI Taxonomy" id="585224"/>
    <lineage>
        <taxon>Bacteria</taxon>
        <taxon>Bacillati</taxon>
        <taxon>Actinomycetota</taxon>
        <taxon>Actinomycetes</taxon>
        <taxon>Pseudonocardiales</taxon>
        <taxon>Pseudonocardiaceae</taxon>
        <taxon>Actinokineospora</taxon>
    </lineage>
</organism>
<dbReference type="AlphaFoldDB" id="A0A421B263"/>
<dbReference type="Pfam" id="PF09250">
    <property type="entry name" value="Prim-Pol"/>
    <property type="match status" value="1"/>
</dbReference>
<gene>
    <name evidence="2" type="ORF">CLV68_4551</name>
</gene>
<evidence type="ECO:0000313" key="3">
    <source>
        <dbReference type="Proteomes" id="UP000282454"/>
    </source>
</evidence>
<evidence type="ECO:0000259" key="1">
    <source>
        <dbReference type="SMART" id="SM00943"/>
    </source>
</evidence>
<proteinExistence type="predicted"/>
<protein>
    <submittedName>
        <fullName evidence="2">Bifunctional DNA primase/polymerase-like protein</fullName>
    </submittedName>
</protein>
<dbReference type="InterPro" id="IPR015330">
    <property type="entry name" value="DNA_primase/pol_bifunc_N"/>
</dbReference>
<dbReference type="Gene3D" id="3.30.720.160">
    <property type="entry name" value="Bifunctional DNA primase/polymerase, N-terminal"/>
    <property type="match status" value="1"/>
</dbReference>
<reference evidence="2 3" key="1">
    <citation type="submission" date="2018-10" db="EMBL/GenBank/DDBJ databases">
        <title>Genomic Encyclopedia of Archaeal and Bacterial Type Strains, Phase II (KMG-II): from individual species to whole genera.</title>
        <authorList>
            <person name="Goeker M."/>
        </authorList>
    </citation>
    <scope>NUCLEOTIDE SEQUENCE [LARGE SCALE GENOMIC DNA]</scope>
    <source>
        <strain evidence="2 3">DSM 45657</strain>
    </source>
</reference>
<dbReference type="SMART" id="SM00943">
    <property type="entry name" value="Prim-Pol"/>
    <property type="match status" value="1"/>
</dbReference>
<comment type="caution">
    <text evidence="2">The sequence shown here is derived from an EMBL/GenBank/DDBJ whole genome shotgun (WGS) entry which is preliminary data.</text>
</comment>
<feature type="domain" description="DNA primase/polymerase bifunctional N-terminal" evidence="1">
    <location>
        <begin position="24"/>
        <end position="201"/>
    </location>
</feature>
<dbReference type="EMBL" id="RCDD01000003">
    <property type="protein sequence ID" value="RLK58447.1"/>
    <property type="molecule type" value="Genomic_DNA"/>
</dbReference>
<sequence length="316" mass="34399">MTTTPIRRRSTQRQPITRPRLEAALAAARRGWPVFPLYPFSKRPAVKDWENRATRDEAEIAAWWEAAPYNVGVACGPAGLVVFDLDTVHGAPPPEDWADLDLTHGRDVLRILAERAGQPDPMDTYTVTSPGDSEHRYLEAPPGIELRNTAGAAGRGLGPYLDVRASGGYIVAAGSVRRINGKPRYYRISRDVPLAPLPQWLITPLTPPPLPEREPVRLSTGRRIGAYVQKALDEEADRVAHAGSGTRADITFKAAAKLGELVGAEVLDEAVAVEALLLAARVHVGVDRWTENEALHHIGNGIARGRNNPRVIDLSG</sequence>
<keyword evidence="3" id="KW-1185">Reference proteome</keyword>
<dbReference type="OrthoDB" id="3218228at2"/>
<dbReference type="SUPFAM" id="SSF56747">
    <property type="entry name" value="Prim-pol domain"/>
    <property type="match status" value="1"/>
</dbReference>
<accession>A0A421B263</accession>
<dbReference type="RefSeq" id="WP_121392862.1">
    <property type="nucleotide sequence ID" value="NZ_RCDD01000003.1"/>
</dbReference>
<name>A0A421B263_9PSEU</name>
<dbReference type="Proteomes" id="UP000282454">
    <property type="component" value="Unassembled WGS sequence"/>
</dbReference>